<accession>A0AAP2RC09</accession>
<evidence type="ECO:0000256" key="1">
    <source>
        <dbReference type="SAM" id="Phobius"/>
    </source>
</evidence>
<keyword evidence="1" id="KW-1133">Transmembrane helix</keyword>
<protein>
    <submittedName>
        <fullName evidence="2">Uncharacterized protein</fullName>
    </submittedName>
</protein>
<proteinExistence type="predicted"/>
<organism evidence="2 3">
    <name type="scientific">Methanooceanicella nereidis</name>
    <dbReference type="NCBI Taxonomy" id="2052831"/>
    <lineage>
        <taxon>Archaea</taxon>
        <taxon>Methanobacteriati</taxon>
        <taxon>Methanobacteriota</taxon>
        <taxon>Stenosarchaea group</taxon>
        <taxon>Methanomicrobia</taxon>
        <taxon>Methanocellales</taxon>
        <taxon>Methanocellaceae</taxon>
        <taxon>Methanooceanicella</taxon>
    </lineage>
</organism>
<keyword evidence="3" id="KW-1185">Reference proteome</keyword>
<dbReference type="Proteomes" id="UP001320159">
    <property type="component" value="Unassembled WGS sequence"/>
</dbReference>
<keyword evidence="1" id="KW-0472">Membrane</keyword>
<sequence length="211" mass="23669">MNGKKARKLSESNSISDIILNNAIVITFVVIVLILSAGVFVLYDKTGQQDATLRKKQADYDNLNTTYGELAKRYASLDINHSDLTVKYDSLRSDYENISGLYDSLQNRTTDIDNKVNVFLEDSAVISYTYKVTMNTSENSTMKTLSVTAYNVGKTDAGNVTIICTVEENETTSMYNRTFTNVGPMEKRQAEWVFDNSTNIIDVWAGLDWTS</sequence>
<evidence type="ECO:0000313" key="3">
    <source>
        <dbReference type="Proteomes" id="UP001320159"/>
    </source>
</evidence>
<dbReference type="AlphaFoldDB" id="A0AAP2RC09"/>
<evidence type="ECO:0000313" key="2">
    <source>
        <dbReference type="EMBL" id="MCD1293810.1"/>
    </source>
</evidence>
<comment type="caution">
    <text evidence="2">The sequence shown here is derived from an EMBL/GenBank/DDBJ whole genome shotgun (WGS) entry which is preliminary data.</text>
</comment>
<name>A0AAP2RC09_9EURY</name>
<keyword evidence="1" id="KW-0812">Transmembrane</keyword>
<gene>
    <name evidence="2" type="ORF">CUJ83_02210</name>
</gene>
<dbReference type="EMBL" id="PGCK01000001">
    <property type="protein sequence ID" value="MCD1293810.1"/>
    <property type="molecule type" value="Genomic_DNA"/>
</dbReference>
<reference evidence="2 3" key="1">
    <citation type="submission" date="2017-11" db="EMBL/GenBank/DDBJ databases">
        <title>Isolation and Characterization of Family Methanocellaceae Species from Potential Methane Hydrate Area Offshore Southwestern Taiwan.</title>
        <authorList>
            <person name="Zhang W.-L."/>
            <person name="Chen W.-C."/>
            <person name="Lai M.-C."/>
            <person name="Chen S.-C."/>
        </authorList>
    </citation>
    <scope>NUCLEOTIDE SEQUENCE [LARGE SCALE GENOMIC DNA]</scope>
    <source>
        <strain evidence="2 3">CWC-04</strain>
    </source>
</reference>
<dbReference type="RefSeq" id="WP_230740139.1">
    <property type="nucleotide sequence ID" value="NZ_PGCK01000001.1"/>
</dbReference>
<feature type="transmembrane region" description="Helical" evidence="1">
    <location>
        <begin position="20"/>
        <end position="43"/>
    </location>
</feature>